<dbReference type="GO" id="GO:0004497">
    <property type="term" value="F:monooxygenase activity"/>
    <property type="evidence" value="ECO:0007669"/>
    <property type="project" value="UniProtKB-KW"/>
</dbReference>
<keyword evidence="1" id="KW-0285">Flavoprotein</keyword>
<accession>A0A9X8N2N8</accession>
<evidence type="ECO:0000256" key="3">
    <source>
        <dbReference type="ARBA" id="ARBA00023002"/>
    </source>
</evidence>
<evidence type="ECO:0000256" key="1">
    <source>
        <dbReference type="ARBA" id="ARBA00022630"/>
    </source>
</evidence>
<evidence type="ECO:0000256" key="4">
    <source>
        <dbReference type="ARBA" id="ARBA00023033"/>
    </source>
</evidence>
<reference evidence="7" key="1">
    <citation type="submission" date="2016-11" db="EMBL/GenBank/DDBJ databases">
        <authorList>
            <person name="Jaros S."/>
            <person name="Januszkiewicz K."/>
            <person name="Wedrychowicz H."/>
        </authorList>
    </citation>
    <scope>NUCLEOTIDE SEQUENCE [LARGE SCALE GENOMIC DNA]</scope>
    <source>
        <strain evidence="7">CGMCC 4.3555</strain>
    </source>
</reference>
<dbReference type="AlphaFoldDB" id="A0A9X8N2N8"/>
<feature type="domain" description="FAD-binding" evidence="5">
    <location>
        <begin position="13"/>
        <end position="46"/>
    </location>
</feature>
<keyword evidence="2" id="KW-0274">FAD</keyword>
<keyword evidence="3" id="KW-0560">Oxidoreductase</keyword>
<gene>
    <name evidence="6" type="ORF">SAMN05216268_11446</name>
</gene>
<dbReference type="GO" id="GO:0071949">
    <property type="term" value="F:FAD binding"/>
    <property type="evidence" value="ECO:0007669"/>
    <property type="project" value="InterPro"/>
</dbReference>
<dbReference type="Pfam" id="PF01494">
    <property type="entry name" value="FAD_binding_3"/>
    <property type="match status" value="1"/>
</dbReference>
<dbReference type="PANTHER" id="PTHR46972">
    <property type="entry name" value="MONOOXYGENASE ASQM-RELATED"/>
    <property type="match status" value="1"/>
</dbReference>
<dbReference type="PANTHER" id="PTHR46972:SF1">
    <property type="entry name" value="FAD DEPENDENT OXIDOREDUCTASE DOMAIN-CONTAINING PROTEIN"/>
    <property type="match status" value="1"/>
</dbReference>
<dbReference type="Proteomes" id="UP000184388">
    <property type="component" value="Unassembled WGS sequence"/>
</dbReference>
<name>A0A9X8N2N8_9ACTN</name>
<dbReference type="RefSeq" id="WP_208622246.1">
    <property type="nucleotide sequence ID" value="NZ_FRBK01000014.1"/>
</dbReference>
<sequence length="96" mass="9963">MRDVPHTWNRVPGVTLLGDAAHLMPPVGVGANLAMLDGAELAQAIADRPGIDDAVAAYESVMLPRSNDQAATTADLLAALMPDTDSTEPVFPDVLG</sequence>
<dbReference type="InterPro" id="IPR036188">
    <property type="entry name" value="FAD/NAD-bd_sf"/>
</dbReference>
<dbReference type="SUPFAM" id="SSF51905">
    <property type="entry name" value="FAD/NAD(P)-binding domain"/>
    <property type="match status" value="1"/>
</dbReference>
<dbReference type="EMBL" id="FRBK01000014">
    <property type="protein sequence ID" value="SHM76576.1"/>
    <property type="molecule type" value="Genomic_DNA"/>
</dbReference>
<dbReference type="Gene3D" id="3.50.50.60">
    <property type="entry name" value="FAD/NAD(P)-binding domain"/>
    <property type="match status" value="1"/>
</dbReference>
<organism evidence="6 7">
    <name type="scientific">Streptomyces yunnanensis</name>
    <dbReference type="NCBI Taxonomy" id="156453"/>
    <lineage>
        <taxon>Bacteria</taxon>
        <taxon>Bacillati</taxon>
        <taxon>Actinomycetota</taxon>
        <taxon>Actinomycetes</taxon>
        <taxon>Kitasatosporales</taxon>
        <taxon>Streptomycetaceae</taxon>
        <taxon>Streptomyces</taxon>
    </lineage>
</organism>
<comment type="caution">
    <text evidence="6">The sequence shown here is derived from an EMBL/GenBank/DDBJ whole genome shotgun (WGS) entry which is preliminary data.</text>
</comment>
<protein>
    <submittedName>
        <fullName evidence="6">FAD binding domain-containing protein</fullName>
    </submittedName>
</protein>
<evidence type="ECO:0000313" key="7">
    <source>
        <dbReference type="Proteomes" id="UP000184388"/>
    </source>
</evidence>
<evidence type="ECO:0000259" key="5">
    <source>
        <dbReference type="Pfam" id="PF01494"/>
    </source>
</evidence>
<dbReference type="InterPro" id="IPR002938">
    <property type="entry name" value="FAD-bd"/>
</dbReference>
<proteinExistence type="predicted"/>
<evidence type="ECO:0000313" key="6">
    <source>
        <dbReference type="EMBL" id="SHM76576.1"/>
    </source>
</evidence>
<evidence type="ECO:0000256" key="2">
    <source>
        <dbReference type="ARBA" id="ARBA00022827"/>
    </source>
</evidence>
<keyword evidence="4" id="KW-0503">Monooxygenase</keyword>